<evidence type="ECO:0000313" key="5">
    <source>
        <dbReference type="Proteomes" id="UP000636960"/>
    </source>
</evidence>
<keyword evidence="1" id="KW-0159">Chromosome partition</keyword>
<feature type="region of interest" description="Disordered" evidence="3">
    <location>
        <begin position="300"/>
        <end position="323"/>
    </location>
</feature>
<sequence length="432" mass="46161">MVSPEQVVVPVVYGQQVPEEPANPPAEVQPEPAAAPAALDDEQATSGFTVRLDNFTGPFDLLLQLIGKHKLDVTEVALHQVTDDFIAYIRAMGDDWDLDEASEFLLVAATLLDLKAARLLPAAEVEDEDDLALLEARDLLFARLLQYKAFKEAAAYLSDLEGTGAKRYPRAVSMEPRYAEALPDLVLGIGVERLFKLALKQFTPKPGPPTVSIAHIHQMRVSVREHAALLLDRLRRAGSATFTLLVADCENTLEVVARFLALLELYREGLIDFEQPVSLDELTVRWIGGDAPDADLDIDDYEGSRPDPDAPPPDDPDAPDPAAAESVDLDADAAGLDLEDADLEDVDPGSVDLDADSAAVDLGADSAVVDLDGADASVGADFDEARLVADDLGDDVPAATGGPAESGTDGPGERRERGAEQDAAEAAVEERQ</sequence>
<evidence type="ECO:0000256" key="2">
    <source>
        <dbReference type="ARBA" id="ARBA00044777"/>
    </source>
</evidence>
<feature type="region of interest" description="Disordered" evidence="3">
    <location>
        <begin position="18"/>
        <end position="39"/>
    </location>
</feature>
<protein>
    <recommendedName>
        <fullName evidence="2">Segregation and condensation protein A</fullName>
    </recommendedName>
</protein>
<dbReference type="GO" id="GO:0007059">
    <property type="term" value="P:chromosome segregation"/>
    <property type="evidence" value="ECO:0007669"/>
    <property type="project" value="UniProtKB-KW"/>
</dbReference>
<dbReference type="PANTHER" id="PTHR33969:SF2">
    <property type="entry name" value="SEGREGATION AND CONDENSATION PROTEIN A"/>
    <property type="match status" value="1"/>
</dbReference>
<dbReference type="Gene3D" id="6.10.250.2410">
    <property type="match status" value="1"/>
</dbReference>
<evidence type="ECO:0000256" key="1">
    <source>
        <dbReference type="ARBA" id="ARBA00022829"/>
    </source>
</evidence>
<dbReference type="EMBL" id="BOMV01000095">
    <property type="protein sequence ID" value="GIF00972.1"/>
    <property type="molecule type" value="Genomic_DNA"/>
</dbReference>
<comment type="caution">
    <text evidence="4">The sequence shown here is derived from an EMBL/GenBank/DDBJ whole genome shotgun (WGS) entry which is preliminary data.</text>
</comment>
<feature type="compositionally biased region" description="Low complexity" evidence="3">
    <location>
        <begin position="18"/>
        <end position="38"/>
    </location>
</feature>
<dbReference type="AlphaFoldDB" id="A0A919MV33"/>
<gene>
    <name evidence="4" type="ORF">Ari01nite_84360</name>
</gene>
<name>A0A919MV33_9ACTN</name>
<dbReference type="InterPro" id="IPR003768">
    <property type="entry name" value="ScpA"/>
</dbReference>
<keyword evidence="5" id="KW-1185">Reference proteome</keyword>
<reference evidence="4" key="1">
    <citation type="submission" date="2021-01" db="EMBL/GenBank/DDBJ databases">
        <title>Whole genome shotgun sequence of Actinoplanes rishiriensis NBRC 108556.</title>
        <authorList>
            <person name="Komaki H."/>
            <person name="Tamura T."/>
        </authorList>
    </citation>
    <scope>NUCLEOTIDE SEQUENCE</scope>
    <source>
        <strain evidence="4">NBRC 108556</strain>
    </source>
</reference>
<evidence type="ECO:0000256" key="3">
    <source>
        <dbReference type="SAM" id="MobiDB-lite"/>
    </source>
</evidence>
<feature type="compositionally biased region" description="Basic and acidic residues" evidence="3">
    <location>
        <begin position="411"/>
        <end position="420"/>
    </location>
</feature>
<dbReference type="PANTHER" id="PTHR33969">
    <property type="entry name" value="SEGREGATION AND CONDENSATION PROTEIN A"/>
    <property type="match status" value="1"/>
</dbReference>
<feature type="region of interest" description="Disordered" evidence="3">
    <location>
        <begin position="389"/>
        <end position="432"/>
    </location>
</feature>
<dbReference type="Proteomes" id="UP000636960">
    <property type="component" value="Unassembled WGS sequence"/>
</dbReference>
<dbReference type="Pfam" id="PF02616">
    <property type="entry name" value="SMC_ScpA"/>
    <property type="match status" value="1"/>
</dbReference>
<proteinExistence type="predicted"/>
<organism evidence="4 5">
    <name type="scientific">Paractinoplanes rishiriensis</name>
    <dbReference type="NCBI Taxonomy" id="1050105"/>
    <lineage>
        <taxon>Bacteria</taxon>
        <taxon>Bacillati</taxon>
        <taxon>Actinomycetota</taxon>
        <taxon>Actinomycetes</taxon>
        <taxon>Micromonosporales</taxon>
        <taxon>Micromonosporaceae</taxon>
        <taxon>Paractinoplanes</taxon>
    </lineage>
</organism>
<accession>A0A919MV33</accession>
<evidence type="ECO:0000313" key="4">
    <source>
        <dbReference type="EMBL" id="GIF00972.1"/>
    </source>
</evidence>